<evidence type="ECO:0000256" key="3">
    <source>
        <dbReference type="ARBA" id="ARBA00022490"/>
    </source>
</evidence>
<dbReference type="Pfam" id="PF00685">
    <property type="entry name" value="Sulfotransfer_1"/>
    <property type="match status" value="1"/>
</dbReference>
<dbReference type="GO" id="GO:0006584">
    <property type="term" value="P:catecholamine metabolic process"/>
    <property type="evidence" value="ECO:0007669"/>
    <property type="project" value="UniProtKB-KW"/>
</dbReference>
<dbReference type="GO" id="GO:0008146">
    <property type="term" value="F:sulfotransferase activity"/>
    <property type="evidence" value="ECO:0007669"/>
    <property type="project" value="InterPro"/>
</dbReference>
<comment type="similarity">
    <text evidence="2 6">Belongs to the sulfotransferase 1 family.</text>
</comment>
<dbReference type="GO" id="GO:0006805">
    <property type="term" value="P:xenobiotic metabolic process"/>
    <property type="evidence" value="ECO:0007669"/>
    <property type="project" value="UniProtKB-ARBA"/>
</dbReference>
<keyword evidence="5" id="KW-0128">Catecholamine metabolism</keyword>
<dbReference type="AlphaFoldDB" id="C1BKN4"/>
<accession>C1BKN4</accession>
<evidence type="ECO:0000256" key="1">
    <source>
        <dbReference type="ARBA" id="ARBA00004496"/>
    </source>
</evidence>
<reference evidence="8" key="1">
    <citation type="submission" date="2009-03" db="EMBL/GenBank/DDBJ databases">
        <title>Osmerus mordax full-length cDNAs.</title>
        <authorList>
            <person name="von Schalburg K."/>
            <person name="Leong J."/>
            <person name="Cooper G."/>
            <person name="Davidson W.S."/>
            <person name="Koop B.F."/>
        </authorList>
    </citation>
    <scope>NUCLEOTIDE SEQUENCE</scope>
    <source>
        <tissue evidence="8">Brain</tissue>
    </source>
</reference>
<dbReference type="PANTHER" id="PTHR11783">
    <property type="entry name" value="SULFOTRANSFERASE SULT"/>
    <property type="match status" value="1"/>
</dbReference>
<evidence type="ECO:0000259" key="7">
    <source>
        <dbReference type="Pfam" id="PF00685"/>
    </source>
</evidence>
<dbReference type="EC" id="2.8.2.-" evidence="6"/>
<evidence type="ECO:0000313" key="8">
    <source>
        <dbReference type="EMBL" id="ACO09587.1"/>
    </source>
</evidence>
<dbReference type="FunFam" id="3.40.50.300:FF:000433">
    <property type="entry name" value="Estrogen sulfotransferase"/>
    <property type="match status" value="1"/>
</dbReference>
<evidence type="ECO:0000256" key="2">
    <source>
        <dbReference type="ARBA" id="ARBA00005771"/>
    </source>
</evidence>
<organism evidence="8">
    <name type="scientific">Osmerus mordax</name>
    <name type="common">Rainbow smelt</name>
    <name type="synonym">Atherina mordax</name>
    <dbReference type="NCBI Taxonomy" id="8014"/>
    <lineage>
        <taxon>Eukaryota</taxon>
        <taxon>Metazoa</taxon>
        <taxon>Chordata</taxon>
        <taxon>Craniata</taxon>
        <taxon>Vertebrata</taxon>
        <taxon>Euteleostomi</taxon>
        <taxon>Actinopterygii</taxon>
        <taxon>Neopterygii</taxon>
        <taxon>Teleostei</taxon>
        <taxon>Stomiati</taxon>
        <taxon>Osmeriformes</taxon>
        <taxon>Osmeridae</taxon>
        <taxon>Osmerus</taxon>
    </lineage>
</organism>
<sequence>MGEEPLKFKPGLLSYKGLNLIRNVHKESYLDSLPEIEIRDSDIFVITYPKSGTTWMQYVLALMFHSDELEGDHNKHAMRIVPWIEVEMDHSTTRLPRLFASHLLPSLLPQGLRKRGKIIYFARNPKDVAVSFYHFHNVSRLLEDKEDFNTFLEEFVEGNVFVSSWFDHVKDWYSQMDNFDMLFFTYEEMKKDLKRTIVKVSTFLKKSFDEETLNMIVEKSSFSNMQLTPNANLDTVSPDLFDSSKGRMLRKGKVGDWKTMFTVAQSEKFDKIYKEKMKGLPLEFVWDL</sequence>
<dbReference type="Gene3D" id="3.40.50.300">
    <property type="entry name" value="P-loop containing nucleotide triphosphate hydrolases"/>
    <property type="match status" value="1"/>
</dbReference>
<proteinExistence type="evidence at transcript level"/>
<evidence type="ECO:0000256" key="4">
    <source>
        <dbReference type="ARBA" id="ARBA00022679"/>
    </source>
</evidence>
<feature type="domain" description="Sulfotransferase" evidence="7">
    <location>
        <begin position="40"/>
        <end position="280"/>
    </location>
</feature>
<keyword evidence="4 6" id="KW-0808">Transferase</keyword>
<protein>
    <recommendedName>
        <fullName evidence="6">Sulfotransferase</fullName>
        <ecNumber evidence="6">2.8.2.-</ecNumber>
    </recommendedName>
</protein>
<dbReference type="InterPro" id="IPR000863">
    <property type="entry name" value="Sulfotransferase_dom"/>
</dbReference>
<keyword evidence="3" id="KW-0963">Cytoplasm</keyword>
<dbReference type="GO" id="GO:0005737">
    <property type="term" value="C:cytoplasm"/>
    <property type="evidence" value="ECO:0007669"/>
    <property type="project" value="UniProtKB-SubCell"/>
</dbReference>
<dbReference type="InterPro" id="IPR027417">
    <property type="entry name" value="P-loop_NTPase"/>
</dbReference>
<dbReference type="EMBL" id="BT075163">
    <property type="protein sequence ID" value="ACO09587.1"/>
    <property type="molecule type" value="mRNA"/>
</dbReference>
<name>C1BKN4_OSMMO</name>
<evidence type="ECO:0000256" key="5">
    <source>
        <dbReference type="ARBA" id="ARBA00022939"/>
    </source>
</evidence>
<dbReference type="SUPFAM" id="SSF52540">
    <property type="entry name" value="P-loop containing nucleoside triphosphate hydrolases"/>
    <property type="match status" value="1"/>
</dbReference>
<gene>
    <name evidence="8" type="primary">ST3A1</name>
</gene>
<evidence type="ECO:0000256" key="6">
    <source>
        <dbReference type="RuleBase" id="RU361155"/>
    </source>
</evidence>
<comment type="subcellular location">
    <subcellularLocation>
        <location evidence="1">Cytoplasm</location>
    </subcellularLocation>
</comment>